<dbReference type="InterPro" id="IPR051051">
    <property type="entry name" value="E3_ubiq-ligase_TRIM/RNF"/>
</dbReference>
<dbReference type="InterPro" id="IPR003877">
    <property type="entry name" value="SPRY_dom"/>
</dbReference>
<dbReference type="GO" id="GO:0008270">
    <property type="term" value="F:zinc ion binding"/>
    <property type="evidence" value="ECO:0007669"/>
    <property type="project" value="UniProtKB-KW"/>
</dbReference>
<name>A0A3Q3GMZ5_9LABR</name>
<dbReference type="InterPro" id="IPR001841">
    <property type="entry name" value="Znf_RING"/>
</dbReference>
<dbReference type="GO" id="GO:0045087">
    <property type="term" value="P:innate immune response"/>
    <property type="evidence" value="ECO:0007669"/>
    <property type="project" value="UniProtKB-KW"/>
</dbReference>
<keyword evidence="3 6" id="KW-0863">Zinc-finger</keyword>
<evidence type="ECO:0008006" key="11">
    <source>
        <dbReference type="Google" id="ProtNLM"/>
    </source>
</evidence>
<dbReference type="SMART" id="SM00589">
    <property type="entry name" value="PRY"/>
    <property type="match status" value="1"/>
</dbReference>
<evidence type="ECO:0000259" key="7">
    <source>
        <dbReference type="PROSITE" id="PS50089"/>
    </source>
</evidence>
<dbReference type="PROSITE" id="PS50188">
    <property type="entry name" value="B302_SPRY"/>
    <property type="match status" value="1"/>
</dbReference>
<reference evidence="9" key="1">
    <citation type="submission" date="2025-08" db="UniProtKB">
        <authorList>
            <consortium name="Ensembl"/>
        </authorList>
    </citation>
    <scope>IDENTIFICATION</scope>
</reference>
<evidence type="ECO:0000256" key="2">
    <source>
        <dbReference type="ARBA" id="ARBA00022723"/>
    </source>
</evidence>
<keyword evidence="10" id="KW-1185">Reference proteome</keyword>
<reference evidence="9" key="2">
    <citation type="submission" date="2025-09" db="UniProtKB">
        <authorList>
            <consortium name="Ensembl"/>
        </authorList>
    </citation>
    <scope>IDENTIFICATION</scope>
</reference>
<dbReference type="InterPro" id="IPR043136">
    <property type="entry name" value="B30.2/SPRY_sf"/>
</dbReference>
<keyword evidence="4" id="KW-0862">Zinc</keyword>
<evidence type="ECO:0000259" key="8">
    <source>
        <dbReference type="PROSITE" id="PS50188"/>
    </source>
</evidence>
<dbReference type="InterPro" id="IPR006574">
    <property type="entry name" value="PRY"/>
</dbReference>
<dbReference type="PRINTS" id="PR01407">
    <property type="entry name" value="BUTYPHLNCDUF"/>
</dbReference>
<dbReference type="Pfam" id="PF00622">
    <property type="entry name" value="SPRY"/>
    <property type="match status" value="1"/>
</dbReference>
<feature type="domain" description="RING-type" evidence="7">
    <location>
        <begin position="11"/>
        <end position="54"/>
    </location>
</feature>
<dbReference type="InterPro" id="IPR017907">
    <property type="entry name" value="Znf_RING_CS"/>
</dbReference>
<dbReference type="Proteomes" id="UP000261660">
    <property type="component" value="Unplaced"/>
</dbReference>
<protein>
    <recommendedName>
        <fullName evidence="11">RING-type domain-containing protein</fullName>
    </recommendedName>
</protein>
<dbReference type="AlphaFoldDB" id="A0A3Q3GMZ5"/>
<evidence type="ECO:0000313" key="9">
    <source>
        <dbReference type="Ensembl" id="ENSLBEP00000035307.1"/>
    </source>
</evidence>
<keyword evidence="2" id="KW-0479">Metal-binding</keyword>
<dbReference type="Gene3D" id="2.60.120.920">
    <property type="match status" value="1"/>
</dbReference>
<keyword evidence="5" id="KW-0391">Immunity</keyword>
<dbReference type="SMART" id="SM00449">
    <property type="entry name" value="SPRY"/>
    <property type="match status" value="1"/>
</dbReference>
<dbReference type="InterPro" id="IPR013083">
    <property type="entry name" value="Znf_RING/FYVE/PHD"/>
</dbReference>
<evidence type="ECO:0000256" key="6">
    <source>
        <dbReference type="PROSITE-ProRule" id="PRU00175"/>
    </source>
</evidence>
<dbReference type="Pfam" id="PF13445">
    <property type="entry name" value="zf-RING_UBOX"/>
    <property type="match status" value="1"/>
</dbReference>
<dbReference type="InterPro" id="IPR013320">
    <property type="entry name" value="ConA-like_dom_sf"/>
</dbReference>
<feature type="domain" description="B30.2/SPRY" evidence="8">
    <location>
        <begin position="115"/>
        <end position="307"/>
    </location>
</feature>
<dbReference type="GO" id="GO:0005737">
    <property type="term" value="C:cytoplasm"/>
    <property type="evidence" value="ECO:0007669"/>
    <property type="project" value="UniProtKB-ARBA"/>
</dbReference>
<evidence type="ECO:0000256" key="3">
    <source>
        <dbReference type="ARBA" id="ARBA00022771"/>
    </source>
</evidence>
<dbReference type="InParanoid" id="A0A3Q3GMZ5"/>
<dbReference type="Ensembl" id="ENSLBET00000036805.1">
    <property type="protein sequence ID" value="ENSLBEP00000035307.1"/>
    <property type="gene ID" value="ENSLBEG00000026505.1"/>
</dbReference>
<dbReference type="InterPro" id="IPR027370">
    <property type="entry name" value="Znf-RING_euk"/>
</dbReference>
<dbReference type="CDD" id="cd16040">
    <property type="entry name" value="SPRY_PRY_SNTX"/>
    <property type="match status" value="1"/>
</dbReference>
<dbReference type="SMART" id="SM00184">
    <property type="entry name" value="RING"/>
    <property type="match status" value="1"/>
</dbReference>
<sequence>MAQQGNQSGQCSICFNTANDPVTTSCEHSYCTSCIRGFSEEENQRENYSCPKCREVFVPGPVLEKNTDLLEQLNEAGCGVSSGPADMTYDRKSDARDNQESLIEDRAKMFAETNTSLQEEEPKTRAEFLKYSCKITLDPNTVNSGLLLSEGNRKATKMEEDQVYPSHPDRFVYGRQVMSKESLSGRHYFEVERSGGSLSIAVSYKDISRTGTESIFGFNEGSWALDCVDGRFIVRHVYITAAKPHLMSSRVGVYLDHSAGILSFYDVYNTMTLLHRVQTTFTQPLHVGLWVFGNQGHLTSTPPPWAMDSLGKNHPGLHLWD</sequence>
<dbReference type="GeneTree" id="ENSGT01150000286922"/>
<dbReference type="PROSITE" id="PS00518">
    <property type="entry name" value="ZF_RING_1"/>
    <property type="match status" value="1"/>
</dbReference>
<proteinExistence type="predicted"/>
<keyword evidence="1" id="KW-0399">Innate immunity</keyword>
<dbReference type="PROSITE" id="PS50089">
    <property type="entry name" value="ZF_RING_2"/>
    <property type="match status" value="1"/>
</dbReference>
<dbReference type="InterPro" id="IPR001870">
    <property type="entry name" value="B30.2/SPRY"/>
</dbReference>
<dbReference type="SUPFAM" id="SSF49899">
    <property type="entry name" value="Concanavalin A-like lectins/glucanases"/>
    <property type="match status" value="1"/>
</dbReference>
<dbReference type="PANTHER" id="PTHR25465:SF5">
    <property type="entry name" value="E3 UBIQUITIN_ISG15 LIGASE TRIM25-RELATED"/>
    <property type="match status" value="1"/>
</dbReference>
<dbReference type="SUPFAM" id="SSF57850">
    <property type="entry name" value="RING/U-box"/>
    <property type="match status" value="1"/>
</dbReference>
<accession>A0A3Q3GMZ5</accession>
<organism evidence="9 10">
    <name type="scientific">Labrus bergylta</name>
    <name type="common">ballan wrasse</name>
    <dbReference type="NCBI Taxonomy" id="56723"/>
    <lineage>
        <taxon>Eukaryota</taxon>
        <taxon>Metazoa</taxon>
        <taxon>Chordata</taxon>
        <taxon>Craniata</taxon>
        <taxon>Vertebrata</taxon>
        <taxon>Euteleostomi</taxon>
        <taxon>Actinopterygii</taxon>
        <taxon>Neopterygii</taxon>
        <taxon>Teleostei</taxon>
        <taxon>Neoteleostei</taxon>
        <taxon>Acanthomorphata</taxon>
        <taxon>Eupercaria</taxon>
        <taxon>Labriformes</taxon>
        <taxon>Labridae</taxon>
        <taxon>Labrus</taxon>
    </lineage>
</organism>
<dbReference type="InterPro" id="IPR003879">
    <property type="entry name" value="Butyrophylin_SPRY"/>
</dbReference>
<dbReference type="Pfam" id="PF13765">
    <property type="entry name" value="PRY"/>
    <property type="match status" value="1"/>
</dbReference>
<evidence type="ECO:0000256" key="1">
    <source>
        <dbReference type="ARBA" id="ARBA00022588"/>
    </source>
</evidence>
<dbReference type="PANTHER" id="PTHR25465">
    <property type="entry name" value="B-BOX DOMAIN CONTAINING"/>
    <property type="match status" value="1"/>
</dbReference>
<evidence type="ECO:0000256" key="4">
    <source>
        <dbReference type="ARBA" id="ARBA00022833"/>
    </source>
</evidence>
<evidence type="ECO:0000256" key="5">
    <source>
        <dbReference type="ARBA" id="ARBA00022859"/>
    </source>
</evidence>
<evidence type="ECO:0000313" key="10">
    <source>
        <dbReference type="Proteomes" id="UP000261660"/>
    </source>
</evidence>
<dbReference type="Gene3D" id="3.30.40.10">
    <property type="entry name" value="Zinc/RING finger domain, C3HC4 (zinc finger)"/>
    <property type="match status" value="1"/>
</dbReference>